<sequence length="31" mass="3908">MKYFIIDYIEKNNFFYLKYGIKRLMLEVSLN</sequence>
<dbReference type="Proteomes" id="UP000563094">
    <property type="component" value="Unassembled WGS sequence"/>
</dbReference>
<proteinExistence type="predicted"/>
<dbReference type="EMBL" id="JACJIQ010000001">
    <property type="protein sequence ID" value="MBA9075323.1"/>
    <property type="molecule type" value="Genomic_DNA"/>
</dbReference>
<reference evidence="1 2" key="1">
    <citation type="submission" date="2020-08" db="EMBL/GenBank/DDBJ databases">
        <title>Genomic Encyclopedia of Type Strains, Phase IV (KMG-IV): sequencing the most valuable type-strain genomes for metagenomic binning, comparative biology and taxonomic classification.</title>
        <authorList>
            <person name="Goeker M."/>
        </authorList>
    </citation>
    <scope>NUCLEOTIDE SEQUENCE [LARGE SCALE GENOMIC DNA]</scope>
    <source>
        <strain evidence="1 2">DSM 29854</strain>
    </source>
</reference>
<evidence type="ECO:0000313" key="2">
    <source>
        <dbReference type="Proteomes" id="UP000563094"/>
    </source>
</evidence>
<comment type="caution">
    <text evidence="1">The sequence shown here is derived from an EMBL/GenBank/DDBJ whole genome shotgun (WGS) entry which is preliminary data.</text>
</comment>
<gene>
    <name evidence="1" type="ORF">FHS90_000020</name>
</gene>
<dbReference type="AlphaFoldDB" id="A0A839GCS2"/>
<organism evidence="1 2">
    <name type="scientific">Rufibacter quisquiliarum</name>
    <dbReference type="NCBI Taxonomy" id="1549639"/>
    <lineage>
        <taxon>Bacteria</taxon>
        <taxon>Pseudomonadati</taxon>
        <taxon>Bacteroidota</taxon>
        <taxon>Cytophagia</taxon>
        <taxon>Cytophagales</taxon>
        <taxon>Hymenobacteraceae</taxon>
        <taxon>Rufibacter</taxon>
    </lineage>
</organism>
<accession>A0A839GCS2</accession>
<keyword evidence="2" id="KW-1185">Reference proteome</keyword>
<name>A0A839GCS2_9BACT</name>
<evidence type="ECO:0000313" key="1">
    <source>
        <dbReference type="EMBL" id="MBA9075323.1"/>
    </source>
</evidence>
<protein>
    <submittedName>
        <fullName evidence="1">Uncharacterized protein</fullName>
    </submittedName>
</protein>